<keyword evidence="2" id="KW-0378">Hydrolase</keyword>
<keyword evidence="1" id="KW-0547">Nucleotide-binding</keyword>
<dbReference type="SUPFAM" id="SSF52540">
    <property type="entry name" value="P-loop containing nucleoside triphosphate hydrolases"/>
    <property type="match status" value="1"/>
</dbReference>
<gene>
    <name evidence="7" type="ORF">AV656_03480</name>
</gene>
<feature type="domain" description="UvrD-like helicase C-terminal" evidence="6">
    <location>
        <begin position="425"/>
        <end position="541"/>
    </location>
</feature>
<evidence type="ECO:0000256" key="1">
    <source>
        <dbReference type="ARBA" id="ARBA00022741"/>
    </source>
</evidence>
<keyword evidence="3" id="KW-0347">Helicase</keyword>
<dbReference type="Pfam" id="PF08378">
    <property type="entry name" value="NERD"/>
    <property type="match status" value="1"/>
</dbReference>
<dbReference type="GO" id="GO:0005524">
    <property type="term" value="F:ATP binding"/>
    <property type="evidence" value="ECO:0007669"/>
    <property type="project" value="UniProtKB-KW"/>
</dbReference>
<dbReference type="Pfam" id="PF13245">
    <property type="entry name" value="AAA_19"/>
    <property type="match status" value="1"/>
</dbReference>
<dbReference type="Pfam" id="PF13361">
    <property type="entry name" value="UvrD_C"/>
    <property type="match status" value="2"/>
</dbReference>
<proteinExistence type="predicted"/>
<protein>
    <submittedName>
        <fullName evidence="7">Nuclease</fullName>
    </submittedName>
</protein>
<dbReference type="InterPro" id="IPR014017">
    <property type="entry name" value="DNA_helicase_UvrD-like_C"/>
</dbReference>
<sequence>MAYMIPETIRSSATAGERLLFRTMKQVLPDDVIVYYEPEIHGRRPDFVLIGPDFGMVVLEVKDYTRNTLYQLNKDEWTLLTSAGTHATVKNPALQAKEYMFHIKNVLEKDQSLVHLEGKYQFKLKFPCGYGTVFTRLHEKDMVQDHLYTILDPKRTFTRDTIDPDHEGFSEEQFTERIYSLSSMTFPLREPLNRKEIDAIRYHLFPEVRISAEFREQVPYKDQLLLSLRDLKAMDLHQENLAKQLGDKNRLIRGVAGSGKTLILASRAKLLAKEHPDWKILILCYNISLSRSIESLVRRMMNEPDTLFDFDHAFGQDRKNPTGTGNIIVRNFHAWLRNDLKISEKQIPFYITKLKAGEAVLPGYDAILIDEGQDFEPEWFQLVSSLLNPETKSLLLVEDRAQSIYKRKRSYVQDTGLDFRGRSKVLNINYRNTAQIVSFAWDFYRVHSTLKQKVVTKDFEGEIIAPQSTKRKGYEPGIVRRKDFFEEAAYVAKQIRLLHEQRSVPLSGMLILYRVRKWGAYDYVDALKKALKKEGLPYYWLTETPESKRNYDRNAETVTISTIDSSKGLDFRAVFIVHLDMLPFPLEKDEEREASLLYIAMTRAQEYLCLTYSGESAYTRYFSDIADERRQQLIRDRMS</sequence>
<evidence type="ECO:0000313" key="7">
    <source>
        <dbReference type="EMBL" id="KZE38005.1"/>
    </source>
</evidence>
<reference evidence="7 8" key="1">
    <citation type="submission" date="2016-01" db="EMBL/GenBank/DDBJ databases">
        <title>Whole genome sequencing of Bhargavaea cecembensis T14.</title>
        <authorList>
            <person name="Hong K.W."/>
        </authorList>
    </citation>
    <scope>NUCLEOTIDE SEQUENCE [LARGE SCALE GENOMIC DNA]</scope>
    <source>
        <strain evidence="7 8">T14</strain>
    </source>
</reference>
<accession>A0A165GX18</accession>
<evidence type="ECO:0000259" key="6">
    <source>
        <dbReference type="Pfam" id="PF13361"/>
    </source>
</evidence>
<dbReference type="InterPro" id="IPR027417">
    <property type="entry name" value="P-loop_NTPase"/>
</dbReference>
<dbReference type="GO" id="GO:0003678">
    <property type="term" value="F:DNA helicase activity"/>
    <property type="evidence" value="ECO:0007669"/>
    <property type="project" value="InterPro"/>
</dbReference>
<feature type="domain" description="UvrD-like helicase C-terminal" evidence="6">
    <location>
        <begin position="548"/>
        <end position="613"/>
    </location>
</feature>
<feature type="domain" description="NERD" evidence="5">
    <location>
        <begin position="14"/>
        <end position="112"/>
    </location>
</feature>
<dbReference type="Gene3D" id="3.40.50.300">
    <property type="entry name" value="P-loop containing nucleotide triphosphate hydrolases"/>
    <property type="match status" value="2"/>
</dbReference>
<comment type="caution">
    <text evidence="7">The sequence shown here is derived from an EMBL/GenBank/DDBJ whole genome shotgun (WGS) entry which is preliminary data.</text>
</comment>
<dbReference type="InterPro" id="IPR000212">
    <property type="entry name" value="DNA_helicase_UvrD/REP"/>
</dbReference>
<evidence type="ECO:0000313" key="8">
    <source>
        <dbReference type="Proteomes" id="UP000076490"/>
    </source>
</evidence>
<dbReference type="GO" id="GO:0016787">
    <property type="term" value="F:hydrolase activity"/>
    <property type="evidence" value="ECO:0007669"/>
    <property type="project" value="UniProtKB-KW"/>
</dbReference>
<organism evidence="7 8">
    <name type="scientific">Bhargavaea cecembensis</name>
    <dbReference type="NCBI Taxonomy" id="394098"/>
    <lineage>
        <taxon>Bacteria</taxon>
        <taxon>Bacillati</taxon>
        <taxon>Bacillota</taxon>
        <taxon>Bacilli</taxon>
        <taxon>Bacillales</taxon>
        <taxon>Caryophanaceae</taxon>
        <taxon>Bhargavaea</taxon>
    </lineage>
</organism>
<dbReference type="Proteomes" id="UP000076490">
    <property type="component" value="Unassembled WGS sequence"/>
</dbReference>
<evidence type="ECO:0000256" key="2">
    <source>
        <dbReference type="ARBA" id="ARBA00022801"/>
    </source>
</evidence>
<dbReference type="GO" id="GO:0003677">
    <property type="term" value="F:DNA binding"/>
    <property type="evidence" value="ECO:0007669"/>
    <property type="project" value="InterPro"/>
</dbReference>
<evidence type="ECO:0000259" key="5">
    <source>
        <dbReference type="Pfam" id="PF08378"/>
    </source>
</evidence>
<dbReference type="RefSeq" id="WP_063179081.1">
    <property type="nucleotide sequence ID" value="NZ_LQNT01000009.1"/>
</dbReference>
<dbReference type="PANTHER" id="PTHR11070">
    <property type="entry name" value="UVRD / RECB / PCRA DNA HELICASE FAMILY MEMBER"/>
    <property type="match status" value="1"/>
</dbReference>
<evidence type="ECO:0000256" key="4">
    <source>
        <dbReference type="ARBA" id="ARBA00022840"/>
    </source>
</evidence>
<dbReference type="EMBL" id="LQNT01000009">
    <property type="protein sequence ID" value="KZE38005.1"/>
    <property type="molecule type" value="Genomic_DNA"/>
</dbReference>
<dbReference type="InterPro" id="IPR011528">
    <property type="entry name" value="NERD"/>
</dbReference>
<dbReference type="AlphaFoldDB" id="A0A165GX18"/>
<dbReference type="OrthoDB" id="7066673at2"/>
<keyword evidence="4" id="KW-0067">ATP-binding</keyword>
<name>A0A165GX18_9BACL</name>
<evidence type="ECO:0000256" key="3">
    <source>
        <dbReference type="ARBA" id="ARBA00022806"/>
    </source>
</evidence>